<sequence>MTLPRVPLPRFTLRSGLIAMLVIFALLLAAVGGGSYFAMKQAQSAFDAVYALNVQRLGTAREVYADLMQTRVLLDSYQTDYNRLRVKPAKKTWANATATFEQAKTALSDLPVSAAAASASDQESLEARFQALIDSGIQPGFDALKAWDVSAYQQSVAQANELTSALDTALATLTDRGRRTAEAGAAAMARNVDLMQFGIPAALGFTALVIGFAFFMLQRHLLRPLGEVQRHLANIAEGNLGPRLTLGGVSEMRRLKEGVDTMQGALHGLVSQLQTGSVALRGDASNLSEASHALTDESQQQAQALQQTSASMAQITATVAQTAEHAEQGCRLAADSRRQLDGSGRQVDAAITEMQRARSRSQASLEVISMIDSLAFQTNLLALNASVEAARAGSQGRGFAVVAEEVRSLSARSAQAARTIREQIEGTHRQVQQGTDELASAGQTLAKAIASSERLGELLDGITLSCQQQRDGIHQIDQAIHAIDAATQRNATLAERTRQATRELDARAALQREQVGRFRLTIVESQKITALSRFHADNGSRALVNSKSDEMSTSATA</sequence>
<organism evidence="15 16">
    <name type="scientific">Salinicola rhizosphaerae</name>
    <dbReference type="NCBI Taxonomy" id="1443141"/>
    <lineage>
        <taxon>Bacteria</taxon>
        <taxon>Pseudomonadati</taxon>
        <taxon>Pseudomonadota</taxon>
        <taxon>Gammaproteobacteria</taxon>
        <taxon>Oceanospirillales</taxon>
        <taxon>Halomonadaceae</taxon>
        <taxon>Salinicola</taxon>
    </lineage>
</organism>
<comment type="similarity">
    <text evidence="10">Belongs to the methyl-accepting chemotaxis (MCP) protein family.</text>
</comment>
<dbReference type="Pfam" id="PF00015">
    <property type="entry name" value="MCPsignal"/>
    <property type="match status" value="1"/>
</dbReference>
<keyword evidence="8 12" id="KW-0472">Membrane</keyword>
<evidence type="ECO:0000259" key="13">
    <source>
        <dbReference type="PROSITE" id="PS50111"/>
    </source>
</evidence>
<dbReference type="PROSITE" id="PS50885">
    <property type="entry name" value="HAMP"/>
    <property type="match status" value="1"/>
</dbReference>
<evidence type="ECO:0000256" key="1">
    <source>
        <dbReference type="ARBA" id="ARBA00004429"/>
    </source>
</evidence>
<dbReference type="PANTHER" id="PTHR43531:SF7">
    <property type="entry name" value="AEROTAXIS RECEPTOR"/>
    <property type="match status" value="1"/>
</dbReference>
<dbReference type="InterPro" id="IPR003122">
    <property type="entry name" value="Tar_rcpt_lig-bd"/>
</dbReference>
<name>A0ABQ3E680_9GAMM</name>
<accession>A0ABQ3E680</accession>
<feature type="transmembrane region" description="Helical" evidence="12">
    <location>
        <begin position="197"/>
        <end position="217"/>
    </location>
</feature>
<keyword evidence="2" id="KW-1003">Cell membrane</keyword>
<keyword evidence="6 12" id="KW-0812">Transmembrane</keyword>
<evidence type="ECO:0000313" key="16">
    <source>
        <dbReference type="Proteomes" id="UP000646745"/>
    </source>
</evidence>
<dbReference type="InterPro" id="IPR051310">
    <property type="entry name" value="MCP_chemotaxis"/>
</dbReference>
<comment type="caution">
    <text evidence="15">The sequence shown here is derived from an EMBL/GenBank/DDBJ whole genome shotgun (WGS) entry which is preliminary data.</text>
</comment>
<keyword evidence="16" id="KW-1185">Reference proteome</keyword>
<dbReference type="CDD" id="cd06225">
    <property type="entry name" value="HAMP"/>
    <property type="match status" value="1"/>
</dbReference>
<dbReference type="CDD" id="cd11386">
    <property type="entry name" value="MCP_signal"/>
    <property type="match status" value="1"/>
</dbReference>
<evidence type="ECO:0000256" key="9">
    <source>
        <dbReference type="ARBA" id="ARBA00023224"/>
    </source>
</evidence>
<dbReference type="Gene3D" id="1.10.287.950">
    <property type="entry name" value="Methyl-accepting chemotaxis protein"/>
    <property type="match status" value="1"/>
</dbReference>
<keyword evidence="7 12" id="KW-1133">Transmembrane helix</keyword>
<evidence type="ECO:0000256" key="3">
    <source>
        <dbReference type="ARBA" id="ARBA00022481"/>
    </source>
</evidence>
<gene>
    <name evidence="15" type="ORF">GCM10009038_19540</name>
</gene>
<dbReference type="SUPFAM" id="SSF58104">
    <property type="entry name" value="Methyl-accepting chemotaxis protein (MCP) signaling domain"/>
    <property type="match status" value="1"/>
</dbReference>
<keyword evidence="9 11" id="KW-0807">Transducer</keyword>
<evidence type="ECO:0000256" key="6">
    <source>
        <dbReference type="ARBA" id="ARBA00022692"/>
    </source>
</evidence>
<evidence type="ECO:0000313" key="15">
    <source>
        <dbReference type="EMBL" id="GHB20824.1"/>
    </source>
</evidence>
<dbReference type="Pfam" id="PF00672">
    <property type="entry name" value="HAMP"/>
    <property type="match status" value="1"/>
</dbReference>
<reference evidence="16" key="1">
    <citation type="journal article" date="2019" name="Int. J. Syst. Evol. Microbiol.">
        <title>The Global Catalogue of Microorganisms (GCM) 10K type strain sequencing project: providing services to taxonomists for standard genome sequencing and annotation.</title>
        <authorList>
            <consortium name="The Broad Institute Genomics Platform"/>
            <consortium name="The Broad Institute Genome Sequencing Center for Infectious Disease"/>
            <person name="Wu L."/>
            <person name="Ma J."/>
        </authorList>
    </citation>
    <scope>NUCLEOTIDE SEQUENCE [LARGE SCALE GENOMIC DNA]</scope>
    <source>
        <strain evidence="16">KCTC 32998</strain>
    </source>
</reference>
<protein>
    <submittedName>
        <fullName evidence="15">Methyl-accepting chemotaxis protein</fullName>
    </submittedName>
</protein>
<dbReference type="RefSeq" id="WP_189444497.1">
    <property type="nucleotide sequence ID" value="NZ_BMZI01000004.1"/>
</dbReference>
<dbReference type="PANTHER" id="PTHR43531">
    <property type="entry name" value="PROTEIN ICFG"/>
    <property type="match status" value="1"/>
</dbReference>
<dbReference type="SMART" id="SM00304">
    <property type="entry name" value="HAMP"/>
    <property type="match status" value="1"/>
</dbReference>
<dbReference type="InterPro" id="IPR035440">
    <property type="entry name" value="4HB_MCP_dom_sf"/>
</dbReference>
<keyword evidence="5" id="KW-0997">Cell inner membrane</keyword>
<dbReference type="SUPFAM" id="SSF47170">
    <property type="entry name" value="Aspartate receptor, ligand-binding domain"/>
    <property type="match status" value="1"/>
</dbReference>
<dbReference type="EMBL" id="BMZI01000004">
    <property type="protein sequence ID" value="GHB20824.1"/>
    <property type="molecule type" value="Genomic_DNA"/>
</dbReference>
<keyword evidence="3" id="KW-0488">Methylation</keyword>
<evidence type="ECO:0000256" key="10">
    <source>
        <dbReference type="ARBA" id="ARBA00029447"/>
    </source>
</evidence>
<dbReference type="PROSITE" id="PS50111">
    <property type="entry name" value="CHEMOTAXIS_TRANSDUC_2"/>
    <property type="match status" value="1"/>
</dbReference>
<evidence type="ECO:0000256" key="11">
    <source>
        <dbReference type="PROSITE-ProRule" id="PRU00284"/>
    </source>
</evidence>
<dbReference type="PRINTS" id="PR00260">
    <property type="entry name" value="CHEMTRNSDUCR"/>
</dbReference>
<evidence type="ECO:0000259" key="14">
    <source>
        <dbReference type="PROSITE" id="PS50885"/>
    </source>
</evidence>
<comment type="subcellular location">
    <subcellularLocation>
        <location evidence="1">Cell inner membrane</location>
        <topology evidence="1">Multi-pass membrane protein</topology>
    </subcellularLocation>
</comment>
<proteinExistence type="inferred from homology"/>
<dbReference type="SMART" id="SM00283">
    <property type="entry name" value="MA"/>
    <property type="match status" value="1"/>
</dbReference>
<keyword evidence="4" id="KW-0145">Chemotaxis</keyword>
<feature type="domain" description="Methyl-accepting transducer" evidence="13">
    <location>
        <begin position="276"/>
        <end position="505"/>
    </location>
</feature>
<evidence type="ECO:0000256" key="4">
    <source>
        <dbReference type="ARBA" id="ARBA00022500"/>
    </source>
</evidence>
<dbReference type="InterPro" id="IPR004089">
    <property type="entry name" value="MCPsignal_dom"/>
</dbReference>
<evidence type="ECO:0000256" key="2">
    <source>
        <dbReference type="ARBA" id="ARBA00022475"/>
    </source>
</evidence>
<dbReference type="InterPro" id="IPR003660">
    <property type="entry name" value="HAMP_dom"/>
</dbReference>
<dbReference type="Proteomes" id="UP000646745">
    <property type="component" value="Unassembled WGS sequence"/>
</dbReference>
<feature type="domain" description="HAMP" evidence="14">
    <location>
        <begin position="219"/>
        <end position="271"/>
    </location>
</feature>
<dbReference type="Pfam" id="PF02203">
    <property type="entry name" value="TarH"/>
    <property type="match status" value="1"/>
</dbReference>
<evidence type="ECO:0000256" key="5">
    <source>
        <dbReference type="ARBA" id="ARBA00022519"/>
    </source>
</evidence>
<evidence type="ECO:0000256" key="7">
    <source>
        <dbReference type="ARBA" id="ARBA00022989"/>
    </source>
</evidence>
<dbReference type="InterPro" id="IPR004090">
    <property type="entry name" value="Chemotax_Me-accpt_rcpt"/>
</dbReference>
<evidence type="ECO:0000256" key="12">
    <source>
        <dbReference type="SAM" id="Phobius"/>
    </source>
</evidence>
<evidence type="ECO:0000256" key="8">
    <source>
        <dbReference type="ARBA" id="ARBA00023136"/>
    </source>
</evidence>